<organism evidence="1">
    <name type="scientific">Fagus sylvatica</name>
    <name type="common">Beechnut</name>
    <dbReference type="NCBI Taxonomy" id="28930"/>
    <lineage>
        <taxon>Eukaryota</taxon>
        <taxon>Viridiplantae</taxon>
        <taxon>Streptophyta</taxon>
        <taxon>Embryophyta</taxon>
        <taxon>Tracheophyta</taxon>
        <taxon>Spermatophyta</taxon>
        <taxon>Magnoliopsida</taxon>
        <taxon>eudicotyledons</taxon>
        <taxon>Gunneridae</taxon>
        <taxon>Pentapetalae</taxon>
        <taxon>rosids</taxon>
        <taxon>fabids</taxon>
        <taxon>Fagales</taxon>
        <taxon>Fagaceae</taxon>
        <taxon>Fagus</taxon>
    </lineage>
</organism>
<name>A0A2N9GDV1_FAGSY</name>
<reference evidence="1" key="1">
    <citation type="submission" date="2018-02" db="EMBL/GenBank/DDBJ databases">
        <authorList>
            <person name="Cohen D.B."/>
            <person name="Kent A.D."/>
        </authorList>
    </citation>
    <scope>NUCLEOTIDE SEQUENCE</scope>
</reference>
<proteinExistence type="predicted"/>
<dbReference type="EMBL" id="OIVN01002115">
    <property type="protein sequence ID" value="SPD00756.1"/>
    <property type="molecule type" value="Genomic_DNA"/>
</dbReference>
<evidence type="ECO:0000313" key="1">
    <source>
        <dbReference type="EMBL" id="SPD00756.1"/>
    </source>
</evidence>
<sequence length="167" mass="18713">MRPTLKSVLTSADITGIGAQATFLVFNIEVGFSRTNIDSLCGIERPIERGQRHQGFIGEKGRVIKEEREDKRMTSPSFLERADIQRRRADDHVVPGALNRMVGALIIPAEHRPRDACPVTVQPNSLNTQGDNRCYALSQRQINLSKVVTSHIILRVSASQLVNTKWR</sequence>
<accession>A0A2N9GDV1</accession>
<protein>
    <submittedName>
        <fullName evidence="1">Uncharacterized protein</fullName>
    </submittedName>
</protein>
<gene>
    <name evidence="1" type="ORF">FSB_LOCUS28638</name>
</gene>
<dbReference type="AlphaFoldDB" id="A0A2N9GDV1"/>